<evidence type="ECO:0000256" key="5">
    <source>
        <dbReference type="ARBA" id="ARBA00022801"/>
    </source>
</evidence>
<keyword evidence="8" id="KW-0238">DNA-binding</keyword>
<evidence type="ECO:0000256" key="9">
    <source>
        <dbReference type="ARBA" id="ARBA00023204"/>
    </source>
</evidence>
<dbReference type="InterPro" id="IPR006935">
    <property type="entry name" value="Helicase/UvrB_N"/>
</dbReference>
<evidence type="ECO:0000256" key="3">
    <source>
        <dbReference type="ARBA" id="ARBA00022741"/>
    </source>
</evidence>
<dbReference type="Pfam" id="PF04851">
    <property type="entry name" value="ResIII"/>
    <property type="match status" value="1"/>
</dbReference>
<dbReference type="InterPro" id="IPR032438">
    <property type="entry name" value="ERCC3_RAD25_C"/>
</dbReference>
<evidence type="ECO:0000256" key="6">
    <source>
        <dbReference type="ARBA" id="ARBA00022806"/>
    </source>
</evidence>
<feature type="region of interest" description="Disordered" evidence="15">
    <location>
        <begin position="368"/>
        <end position="395"/>
    </location>
</feature>
<dbReference type="EMBL" id="CDMZ01000362">
    <property type="protein sequence ID" value="CEM12693.1"/>
    <property type="molecule type" value="Genomic_DNA"/>
</dbReference>
<comment type="similarity">
    <text evidence="2">Belongs to the helicase family. RAD25/XPB subfamily.</text>
</comment>
<evidence type="ECO:0000256" key="14">
    <source>
        <dbReference type="ARBA" id="ARBA00048988"/>
    </source>
</evidence>
<keyword evidence="4" id="KW-0227">DNA damage</keyword>
<evidence type="ECO:0000256" key="12">
    <source>
        <dbReference type="ARBA" id="ARBA00034617"/>
    </source>
</evidence>
<keyword evidence="10" id="KW-0413">Isomerase</keyword>
<dbReference type="AlphaFoldDB" id="A0A0G4FHX5"/>
<accession>A0A0G4FHX5</accession>
<dbReference type="EC" id="5.6.2.4" evidence="13"/>
<evidence type="ECO:0000256" key="13">
    <source>
        <dbReference type="ARBA" id="ARBA00034808"/>
    </source>
</evidence>
<comment type="catalytic activity">
    <reaction evidence="12">
        <text>Couples ATP hydrolysis with the unwinding of duplex DNA by translocating in the 3'-5' direction.</text>
        <dbReference type="EC" id="5.6.2.4"/>
    </reaction>
</comment>
<evidence type="ECO:0000256" key="4">
    <source>
        <dbReference type="ARBA" id="ARBA00022763"/>
    </source>
</evidence>
<keyword evidence="9" id="KW-0234">DNA repair</keyword>
<gene>
    <name evidence="18" type="ORF">Cvel_16950</name>
</gene>
<dbReference type="InterPro" id="IPR050615">
    <property type="entry name" value="ATP-dep_DNA_Helicase"/>
</dbReference>
<feature type="domain" description="Helicase ATP-binding" evidence="16">
    <location>
        <begin position="464"/>
        <end position="627"/>
    </location>
</feature>
<feature type="compositionally biased region" description="Basic and acidic residues" evidence="15">
    <location>
        <begin position="375"/>
        <end position="387"/>
    </location>
</feature>
<dbReference type="GO" id="GO:0006367">
    <property type="term" value="P:transcription initiation at RNA polymerase II promoter"/>
    <property type="evidence" value="ECO:0007669"/>
    <property type="project" value="InterPro"/>
</dbReference>
<dbReference type="GO" id="GO:0097550">
    <property type="term" value="C:transcription preinitiation complex"/>
    <property type="evidence" value="ECO:0007669"/>
    <property type="project" value="TreeGrafter"/>
</dbReference>
<dbReference type="PANTHER" id="PTHR11274:SF0">
    <property type="entry name" value="GENERAL TRANSCRIPTION AND DNA REPAIR FACTOR IIH HELICASE SUBUNIT XPB"/>
    <property type="match status" value="1"/>
</dbReference>
<dbReference type="GO" id="GO:0016787">
    <property type="term" value="F:hydrolase activity"/>
    <property type="evidence" value="ECO:0007669"/>
    <property type="project" value="UniProtKB-KW"/>
</dbReference>
<dbReference type="SUPFAM" id="SSF52540">
    <property type="entry name" value="P-loop containing nucleoside triphosphate hydrolases"/>
    <property type="match status" value="2"/>
</dbReference>
<comment type="subcellular location">
    <subcellularLocation>
        <location evidence="1">Nucleus</location>
    </subcellularLocation>
</comment>
<feature type="region of interest" description="Disordered" evidence="15">
    <location>
        <begin position="260"/>
        <end position="280"/>
    </location>
</feature>
<organism evidence="18">
    <name type="scientific">Chromera velia CCMP2878</name>
    <dbReference type="NCBI Taxonomy" id="1169474"/>
    <lineage>
        <taxon>Eukaryota</taxon>
        <taxon>Sar</taxon>
        <taxon>Alveolata</taxon>
        <taxon>Colpodellida</taxon>
        <taxon>Chromeraceae</taxon>
        <taxon>Chromera</taxon>
    </lineage>
</organism>
<proteinExistence type="inferred from homology"/>
<dbReference type="GO" id="GO:0043138">
    <property type="term" value="F:3'-5' DNA helicase activity"/>
    <property type="evidence" value="ECO:0007669"/>
    <property type="project" value="UniProtKB-EC"/>
</dbReference>
<evidence type="ECO:0000256" key="8">
    <source>
        <dbReference type="ARBA" id="ARBA00023125"/>
    </source>
</evidence>
<dbReference type="CDD" id="cd18029">
    <property type="entry name" value="DEXHc_XPB"/>
    <property type="match status" value="1"/>
</dbReference>
<feature type="domain" description="Helicase C-terminal" evidence="17">
    <location>
        <begin position="685"/>
        <end position="836"/>
    </location>
</feature>
<dbReference type="SMART" id="SM00490">
    <property type="entry name" value="HELICc"/>
    <property type="match status" value="1"/>
</dbReference>
<keyword evidence="5" id="KW-0378">Hydrolase</keyword>
<protein>
    <recommendedName>
        <fullName evidence="13">DNA 3'-5' helicase</fullName>
        <ecNumber evidence="13">5.6.2.4</ecNumber>
    </recommendedName>
</protein>
<feature type="compositionally biased region" description="Gly residues" evidence="15">
    <location>
        <begin position="319"/>
        <end position="329"/>
    </location>
</feature>
<dbReference type="Gene3D" id="3.40.50.300">
    <property type="entry name" value="P-loop containing nucleotide triphosphate hydrolases"/>
    <property type="match status" value="2"/>
</dbReference>
<dbReference type="FunFam" id="3.40.50.300:FF:000077">
    <property type="entry name" value="Probable DNA repair helicase RAD25"/>
    <property type="match status" value="1"/>
</dbReference>
<dbReference type="InterPro" id="IPR027417">
    <property type="entry name" value="P-loop_NTPase"/>
</dbReference>
<keyword evidence="3" id="KW-0547">Nucleotide-binding</keyword>
<dbReference type="Pfam" id="PF13625">
    <property type="entry name" value="Helicase_C_3"/>
    <property type="match status" value="1"/>
</dbReference>
<feature type="region of interest" description="Disordered" evidence="15">
    <location>
        <begin position="311"/>
        <end position="334"/>
    </location>
</feature>
<dbReference type="PANTHER" id="PTHR11274">
    <property type="entry name" value="RAD25/XP-B DNA REPAIR HELICASE"/>
    <property type="match status" value="1"/>
</dbReference>
<evidence type="ECO:0000256" key="10">
    <source>
        <dbReference type="ARBA" id="ARBA00023235"/>
    </source>
</evidence>
<sequence>MAPKGKRKAQPRVDDNFVPIQDSSDEEDYLTSGDLRAHRRTAGGKHDIPWCYDAETYDDPTARSARNFDNLSVRPENMHRPLWVCPNGHIYLEAFTAVSKPAQDFLIAIAEPCSRPELIHEYQITVFSLYAAVSVGISVEDIISNLAKFSKNDVPEQLCENLRRHGACFGKLKLVLKDNRYFIESPEESVLRSLGKHEVMIAASIRRAPPDAGRATILDGGRGALPGPVAGRGGQAALREPQQEQQPSMMGFFRAPGGGAAGGAGRGVVTRGGGGGDRNVRVKLEETDSRDNSSGVNGSATGVTGIKVKLEEGVEEENGGPGQEEGGGNDNDTAPMMLVEDASEMDQSQLAFQLTDKAGREGWRQQDGAAAASNAKKEVTVKTEEGAGGRANGSTALSAPVQKVFQIEIKPNYVEKVKKVAVQDLRMPLLEEYDWKRDPSPSIQMNLRPVTQIREYQERALRKMFSNGRARSGIIVLPCGAGKTLVGVVAATTLRKGCAVLTSSAVAVDQWRRQFEMWTTIDPQLIVPLTSDSKRDLPSNGPGVLISTYSMMSHSGKRSEITNRILEQVRQRDWGLLILDEVQYAPAPQFRRVCETIRSHCKLGLTATLVREDDLIHDLQYLIGPKIYEANWLELKDMGHLANCKCFEVWCPMPRAFYDEYIKGDAVTQRRLWVCNPNKLRMAEFLIRRHENCGDKVIVFSDALFILTELARKLKKPFISGAVPMFERIYWLKKFGETNEVNVLFLSRVGDNAIDIPNANVVIQISFNFASRRQEAQRLGRILRPKVSADPTQYNAYFYSLLSKDTQEVYFADKRQQFMIDQGYTYEVIEATEEILSAETLEYDSREAQAQLLSQCRSGDIEKTGDTIRAATSKNKRGGEDEDEDEPMDDDEEEVLLNGGEEFNEESMAAQEQLRGRGGMVNSYVNLGQVSGAEPGRLYYERRNLDASMVDTFGKGTKRE</sequence>
<evidence type="ECO:0000256" key="1">
    <source>
        <dbReference type="ARBA" id="ARBA00004123"/>
    </source>
</evidence>
<dbReference type="InterPro" id="IPR032830">
    <property type="entry name" value="XPB/Ssl2_N"/>
</dbReference>
<dbReference type="PROSITE" id="PS51192">
    <property type="entry name" value="HELICASE_ATP_BIND_1"/>
    <property type="match status" value="1"/>
</dbReference>
<feature type="compositionally biased region" description="Basic residues" evidence="15">
    <location>
        <begin position="1"/>
        <end position="10"/>
    </location>
</feature>
<dbReference type="InterPro" id="IPR001161">
    <property type="entry name" value="XPB/Ssl2"/>
</dbReference>
<dbReference type="SMART" id="SM00487">
    <property type="entry name" value="DEXDc"/>
    <property type="match status" value="1"/>
</dbReference>
<dbReference type="GO" id="GO:0005524">
    <property type="term" value="F:ATP binding"/>
    <property type="evidence" value="ECO:0007669"/>
    <property type="project" value="UniProtKB-KW"/>
</dbReference>
<feature type="region of interest" description="Disordered" evidence="15">
    <location>
        <begin position="1"/>
        <end position="29"/>
    </location>
</feature>
<keyword evidence="6" id="KW-0347">Helicase</keyword>
<evidence type="ECO:0000259" key="16">
    <source>
        <dbReference type="PROSITE" id="PS51192"/>
    </source>
</evidence>
<evidence type="ECO:0000256" key="15">
    <source>
        <dbReference type="SAM" id="MobiDB-lite"/>
    </source>
</evidence>
<evidence type="ECO:0000256" key="11">
    <source>
        <dbReference type="ARBA" id="ARBA00023242"/>
    </source>
</evidence>
<dbReference type="Pfam" id="PF16203">
    <property type="entry name" value="ERCC3_RAD25_C"/>
    <property type="match status" value="1"/>
</dbReference>
<dbReference type="VEuPathDB" id="CryptoDB:Cvel_16950"/>
<evidence type="ECO:0000259" key="17">
    <source>
        <dbReference type="PROSITE" id="PS51194"/>
    </source>
</evidence>
<feature type="compositionally biased region" description="Acidic residues" evidence="15">
    <location>
        <begin position="880"/>
        <end position="892"/>
    </location>
</feature>
<dbReference type="GO" id="GO:0000112">
    <property type="term" value="C:nucleotide-excision repair factor 3 complex"/>
    <property type="evidence" value="ECO:0007669"/>
    <property type="project" value="TreeGrafter"/>
</dbReference>
<evidence type="ECO:0000313" key="18">
    <source>
        <dbReference type="EMBL" id="CEM12693.1"/>
    </source>
</evidence>
<dbReference type="NCBIfam" id="TIGR00603">
    <property type="entry name" value="rad25"/>
    <property type="match status" value="1"/>
</dbReference>
<dbReference type="InterPro" id="IPR014001">
    <property type="entry name" value="Helicase_ATP-bd"/>
</dbReference>
<dbReference type="PhylomeDB" id="A0A0G4FHX5"/>
<comment type="catalytic activity">
    <reaction evidence="14">
        <text>ATP + H2O = ADP + phosphate + H(+)</text>
        <dbReference type="Rhea" id="RHEA:13065"/>
        <dbReference type="ChEBI" id="CHEBI:15377"/>
        <dbReference type="ChEBI" id="CHEBI:15378"/>
        <dbReference type="ChEBI" id="CHEBI:30616"/>
        <dbReference type="ChEBI" id="CHEBI:43474"/>
        <dbReference type="ChEBI" id="CHEBI:456216"/>
        <dbReference type="EC" id="5.6.2.4"/>
    </reaction>
</comment>
<feature type="compositionally biased region" description="Gly residues" evidence="15">
    <location>
        <begin position="260"/>
        <end position="277"/>
    </location>
</feature>
<keyword evidence="11" id="KW-0539">Nucleus</keyword>
<dbReference type="GO" id="GO:0006289">
    <property type="term" value="P:nucleotide-excision repair"/>
    <property type="evidence" value="ECO:0007669"/>
    <property type="project" value="InterPro"/>
</dbReference>
<reference evidence="18" key="1">
    <citation type="submission" date="2014-11" db="EMBL/GenBank/DDBJ databases">
        <authorList>
            <person name="Otto D Thomas"/>
            <person name="Naeem Raeece"/>
        </authorList>
    </citation>
    <scope>NUCLEOTIDE SEQUENCE</scope>
</reference>
<dbReference type="InterPro" id="IPR001650">
    <property type="entry name" value="Helicase_C-like"/>
</dbReference>
<name>A0A0G4FHX5_9ALVE</name>
<evidence type="ECO:0000256" key="2">
    <source>
        <dbReference type="ARBA" id="ARBA00006637"/>
    </source>
</evidence>
<feature type="region of interest" description="Disordered" evidence="15">
    <location>
        <begin position="863"/>
        <end position="892"/>
    </location>
</feature>
<evidence type="ECO:0000256" key="7">
    <source>
        <dbReference type="ARBA" id="ARBA00022840"/>
    </source>
</evidence>
<keyword evidence="7" id="KW-0067">ATP-binding</keyword>
<dbReference type="PROSITE" id="PS51194">
    <property type="entry name" value="HELICASE_CTER"/>
    <property type="match status" value="1"/>
</dbReference>
<dbReference type="CDD" id="cd18789">
    <property type="entry name" value="SF2_C_XPB"/>
    <property type="match status" value="1"/>
</dbReference>
<dbReference type="GO" id="GO:0003677">
    <property type="term" value="F:DNA binding"/>
    <property type="evidence" value="ECO:0007669"/>
    <property type="project" value="UniProtKB-KW"/>
</dbReference>
<dbReference type="GO" id="GO:0005675">
    <property type="term" value="C:transcription factor TFIIH holo complex"/>
    <property type="evidence" value="ECO:0007669"/>
    <property type="project" value="TreeGrafter"/>
</dbReference>